<reference evidence="3 4" key="1">
    <citation type="journal article" date="2012" name="J. Bacteriol.">
        <title>Complete genome sequence of Pelagibacterium halotolerans B2T.</title>
        <authorList>
            <person name="Huo Y.Y."/>
            <person name="Cheng H."/>
            <person name="Han X.F."/>
            <person name="Jiang X.W."/>
            <person name="Sun C."/>
            <person name="Zhang X.Q."/>
            <person name="Zhu X.F."/>
            <person name="Liu Y.F."/>
            <person name="Li P.F."/>
            <person name="Ni P.X."/>
            <person name="Wu M."/>
        </authorList>
    </citation>
    <scope>NUCLEOTIDE SEQUENCE [LARGE SCALE GENOMIC DNA]</scope>
    <source>
        <strain evidence="4">DSM 22347 / JCM 15775 / CGMCC 1.7692 / B2</strain>
    </source>
</reference>
<dbReference type="PATRIC" id="fig|1082931.4.peg.3820"/>
<dbReference type="HOGENOM" id="CLU_1026024_0_0_5"/>
<feature type="domain" description="DUF305" evidence="2">
    <location>
        <begin position="93"/>
        <end position="154"/>
    </location>
</feature>
<keyword evidence="1" id="KW-0472">Membrane</keyword>
<feature type="transmembrane region" description="Helical" evidence="1">
    <location>
        <begin position="7"/>
        <end position="27"/>
    </location>
</feature>
<protein>
    <recommendedName>
        <fullName evidence="2">DUF305 domain-containing protein</fullName>
    </recommendedName>
</protein>
<evidence type="ECO:0000256" key="1">
    <source>
        <dbReference type="SAM" id="Phobius"/>
    </source>
</evidence>
<name>G4RDT9_PELHB</name>
<keyword evidence="4" id="KW-1185">Reference proteome</keyword>
<accession>G4RDT9</accession>
<dbReference type="EMBL" id="CP003075">
    <property type="protein sequence ID" value="AEQ53851.1"/>
    <property type="molecule type" value="Genomic_DNA"/>
</dbReference>
<dbReference type="Pfam" id="PF03713">
    <property type="entry name" value="DUF305"/>
    <property type="match status" value="1"/>
</dbReference>
<feature type="transmembrane region" description="Helical" evidence="1">
    <location>
        <begin position="66"/>
        <end position="85"/>
    </location>
</feature>
<gene>
    <name evidence="3" type="ordered locus">KKY_3869</name>
</gene>
<evidence type="ECO:0000313" key="3">
    <source>
        <dbReference type="EMBL" id="AEQ53851.1"/>
    </source>
</evidence>
<proteinExistence type="predicted"/>
<keyword evidence="1" id="KW-1133">Transmembrane helix</keyword>
<feature type="transmembrane region" description="Helical" evidence="1">
    <location>
        <begin position="39"/>
        <end position="59"/>
    </location>
</feature>
<dbReference type="InterPro" id="IPR005183">
    <property type="entry name" value="DUF305_CopM-like"/>
</dbReference>
<sequence length="289" mass="31330">MKMYWRFAAMIATSTLVMFGLMYLNTYAFEHVFWSETRAWMALVMGATMAVIMLAYMLSMYKNTRLNVAIFAGSVVVFSGALWLVRSQVTVDDSEYMQAMIPHHSIAIMTSTRAQISDPRVRKLADEIIAAQNREIAEMKYLIADLGEDGDASDPALGEAPAQLSSPQSALQGATIAALDPETLEIEQIEEQMSSQAVCTFSYTSEGKPVFAFAGGGDAALVKVNNALIEMSRGADDTGTAYQAGDIGITLTPEQQAQGWDADQTEATMIFEIGTQLRVGYGGYVACAA</sequence>
<dbReference type="KEGG" id="phl:KKY_3869"/>
<evidence type="ECO:0000259" key="2">
    <source>
        <dbReference type="Pfam" id="PF03713"/>
    </source>
</evidence>
<keyword evidence="1" id="KW-0812">Transmembrane</keyword>
<dbReference type="eggNOG" id="COG3544">
    <property type="taxonomic scope" value="Bacteria"/>
</dbReference>
<organism evidence="3 4">
    <name type="scientific">Pelagibacterium halotolerans (strain DSM 22347 / JCM 15775 / CGMCC 1.7692 / B2)</name>
    <dbReference type="NCBI Taxonomy" id="1082931"/>
    <lineage>
        <taxon>Bacteria</taxon>
        <taxon>Pseudomonadati</taxon>
        <taxon>Pseudomonadota</taxon>
        <taxon>Alphaproteobacteria</taxon>
        <taxon>Hyphomicrobiales</taxon>
        <taxon>Devosiaceae</taxon>
        <taxon>Pelagibacterium</taxon>
    </lineage>
</organism>
<dbReference type="AlphaFoldDB" id="G4RDT9"/>
<evidence type="ECO:0000313" key="4">
    <source>
        <dbReference type="Proteomes" id="UP000008850"/>
    </source>
</evidence>
<dbReference type="Proteomes" id="UP000008850">
    <property type="component" value="Chromosome"/>
</dbReference>
<dbReference type="InterPro" id="IPR012347">
    <property type="entry name" value="Ferritin-like"/>
</dbReference>
<dbReference type="RefSeq" id="WP_014132995.1">
    <property type="nucleotide sequence ID" value="NC_016078.1"/>
</dbReference>
<dbReference type="Gene3D" id="1.20.1260.10">
    <property type="match status" value="1"/>
</dbReference>